<dbReference type="CDD" id="cd18584">
    <property type="entry name" value="ABC_6TM_AarD_CydD"/>
    <property type="match status" value="1"/>
</dbReference>
<comment type="subcellular location">
    <subcellularLocation>
        <location evidence="1">Cell membrane</location>
        <topology evidence="1">Multi-pass membrane protein</topology>
    </subcellularLocation>
</comment>
<feature type="transmembrane region" description="Helical" evidence="7">
    <location>
        <begin position="31"/>
        <end position="54"/>
    </location>
</feature>
<evidence type="ECO:0000256" key="2">
    <source>
        <dbReference type="ARBA" id="ARBA00022692"/>
    </source>
</evidence>
<feature type="domain" description="ABC transmembrane type-1" evidence="9">
    <location>
        <begin position="34"/>
        <end position="316"/>
    </location>
</feature>
<dbReference type="InterPro" id="IPR011527">
    <property type="entry name" value="ABC1_TM_dom"/>
</dbReference>
<dbReference type="GO" id="GO:0005886">
    <property type="term" value="C:plasma membrane"/>
    <property type="evidence" value="ECO:0007669"/>
    <property type="project" value="UniProtKB-SubCell"/>
</dbReference>
<evidence type="ECO:0000259" key="8">
    <source>
        <dbReference type="PROSITE" id="PS50893"/>
    </source>
</evidence>
<dbReference type="EMBL" id="BEXB01000060">
    <property type="protein sequence ID" value="GAY78758.1"/>
    <property type="molecule type" value="Genomic_DNA"/>
</dbReference>
<evidence type="ECO:0000256" key="7">
    <source>
        <dbReference type="SAM" id="Phobius"/>
    </source>
</evidence>
<evidence type="ECO:0000313" key="11">
    <source>
        <dbReference type="Proteomes" id="UP000319716"/>
    </source>
</evidence>
<dbReference type="GO" id="GO:0016887">
    <property type="term" value="F:ATP hydrolysis activity"/>
    <property type="evidence" value="ECO:0007669"/>
    <property type="project" value="InterPro"/>
</dbReference>
<comment type="caution">
    <text evidence="10">The sequence shown here is derived from an EMBL/GenBank/DDBJ whole genome shotgun (WGS) entry which is preliminary data.</text>
</comment>
<feature type="transmembrane region" description="Helical" evidence="7">
    <location>
        <begin position="174"/>
        <end position="195"/>
    </location>
</feature>
<dbReference type="Pfam" id="PF00664">
    <property type="entry name" value="ABC_membrane"/>
    <property type="match status" value="1"/>
</dbReference>
<evidence type="ECO:0000256" key="3">
    <source>
        <dbReference type="ARBA" id="ARBA00022741"/>
    </source>
</evidence>
<gene>
    <name evidence="10" type="ORF">NBRC111894_4312</name>
</gene>
<keyword evidence="3" id="KW-0547">Nucleotide-binding</keyword>
<keyword evidence="2 7" id="KW-0812">Transmembrane</keyword>
<organism evidence="10 11">
    <name type="scientific">Sporolactobacillus inulinus</name>
    <dbReference type="NCBI Taxonomy" id="2078"/>
    <lineage>
        <taxon>Bacteria</taxon>
        <taxon>Bacillati</taxon>
        <taxon>Bacillota</taxon>
        <taxon>Bacilli</taxon>
        <taxon>Bacillales</taxon>
        <taxon>Sporolactobacillaceae</taxon>
        <taxon>Sporolactobacillus</taxon>
    </lineage>
</organism>
<dbReference type="PANTHER" id="PTHR24221:SF614">
    <property type="entry name" value="GLUTATHIONE_L-CYSTEINE TRANSPORT SYSTEM ATP-BINDING_PERMEASE PROTEIN CYDC"/>
    <property type="match status" value="1"/>
</dbReference>
<dbReference type="InterPro" id="IPR027417">
    <property type="entry name" value="P-loop_NTPase"/>
</dbReference>
<dbReference type="Gene3D" id="3.40.50.300">
    <property type="entry name" value="P-loop containing nucleotide triphosphate hydrolases"/>
    <property type="match status" value="1"/>
</dbReference>
<dbReference type="SUPFAM" id="SSF52540">
    <property type="entry name" value="P-loop containing nucleoside triphosphate hydrolases"/>
    <property type="match status" value="1"/>
</dbReference>
<dbReference type="SUPFAM" id="SSF90123">
    <property type="entry name" value="ABC transporter transmembrane region"/>
    <property type="match status" value="1"/>
</dbReference>
<dbReference type="InterPro" id="IPR014216">
    <property type="entry name" value="ABC_transptr_CydD"/>
</dbReference>
<keyword evidence="4 10" id="KW-0067">ATP-binding</keyword>
<dbReference type="GO" id="GO:0140359">
    <property type="term" value="F:ABC-type transporter activity"/>
    <property type="evidence" value="ECO:0007669"/>
    <property type="project" value="InterPro"/>
</dbReference>
<keyword evidence="6 7" id="KW-0472">Membrane</keyword>
<dbReference type="NCBIfam" id="TIGR02857">
    <property type="entry name" value="CydD"/>
    <property type="match status" value="1"/>
</dbReference>
<dbReference type="GO" id="GO:0005524">
    <property type="term" value="F:ATP binding"/>
    <property type="evidence" value="ECO:0007669"/>
    <property type="project" value="UniProtKB-KW"/>
</dbReference>
<name>A0A4Y1ZJW9_9BACL</name>
<dbReference type="PROSITE" id="PS50929">
    <property type="entry name" value="ABC_TM1F"/>
    <property type="match status" value="1"/>
</dbReference>
<feature type="transmembrane region" description="Helical" evidence="7">
    <location>
        <begin position="152"/>
        <end position="168"/>
    </location>
</feature>
<dbReference type="Pfam" id="PF00005">
    <property type="entry name" value="ABC_tran"/>
    <property type="match status" value="1"/>
</dbReference>
<feature type="domain" description="ABC transporter" evidence="8">
    <location>
        <begin position="355"/>
        <end position="587"/>
    </location>
</feature>
<dbReference type="InterPro" id="IPR003439">
    <property type="entry name" value="ABC_transporter-like_ATP-bd"/>
</dbReference>
<protein>
    <submittedName>
        <fullName evidence="10">Transport ATP-binding protein CydC</fullName>
    </submittedName>
</protein>
<dbReference type="Gene3D" id="1.20.1560.10">
    <property type="entry name" value="ABC transporter type 1, transmembrane domain"/>
    <property type="match status" value="1"/>
</dbReference>
<feature type="transmembrane region" description="Helical" evidence="7">
    <location>
        <begin position="74"/>
        <end position="91"/>
    </location>
</feature>
<dbReference type="InterPro" id="IPR036640">
    <property type="entry name" value="ABC1_TM_sf"/>
</dbReference>
<proteinExistence type="predicted"/>
<dbReference type="PANTHER" id="PTHR24221">
    <property type="entry name" value="ATP-BINDING CASSETTE SUB-FAMILY B"/>
    <property type="match status" value="1"/>
</dbReference>
<evidence type="ECO:0000256" key="5">
    <source>
        <dbReference type="ARBA" id="ARBA00022989"/>
    </source>
</evidence>
<dbReference type="InterPro" id="IPR039421">
    <property type="entry name" value="Type_1_exporter"/>
</dbReference>
<dbReference type="GO" id="GO:0034040">
    <property type="term" value="F:ATPase-coupled lipid transmembrane transporter activity"/>
    <property type="evidence" value="ECO:0007669"/>
    <property type="project" value="TreeGrafter"/>
</dbReference>
<evidence type="ECO:0000256" key="6">
    <source>
        <dbReference type="ARBA" id="ARBA00023136"/>
    </source>
</evidence>
<evidence type="ECO:0000313" key="10">
    <source>
        <dbReference type="EMBL" id="GAY78758.1"/>
    </source>
</evidence>
<dbReference type="Proteomes" id="UP000319716">
    <property type="component" value="Unassembled WGS sequence"/>
</dbReference>
<sequence length="592" mass="65659">MCTLGTHDNLSESLPSLSMDRELLSYKGAKPLFAVTALLTVIQGVCIICQAALLGRIVSGLFSGGQIASIRSDLLLFFVVVLVRYFTVLVIKQACYRFAERTSADLRKKFLKKLFASGPELARKEGTGSLVALALEGVAQTRSYLELFIPKMAANGMIPVLILGFVFWKDRMSGIILLLTMPVLIIFMILLGLAAQKRMDDRWASYRVLSNHFIDSLRGLPTLYYLGISKLHKKTIERVSDKYRSMTMGTLRLAFLSSFALDFFTMLSIAFVAVALGIRLIDGHILLEPALTVLILSPEYFLPVRELGQDYHATLDGKEAARRLNAYAASKGSNEVALQSGQNKMKWNERACVVLNGCDAAHEGAHKKALEGISVAFSGFEKVGIIGASGAGKSTLIDLMGGFIEPTSGSIKINEAPGRFTSDQWRNQVTYIPQHPYLFSTTLRDNLAFYKPEASDQEILYAVRAAGLEDLIRRLPNGMDERIGSGGRPLSGGQEQRVALARAFLCERPILLLDEPTAHLDIETEYELKEPMLRLFENKLVLLATHRLHWMEQMDRIVVVRDGRIVETGIPDELIKKNGVYHAMVRAQLEGI</sequence>
<accession>A0A4Y1ZJW9</accession>
<keyword evidence="5 7" id="KW-1133">Transmembrane helix</keyword>
<reference evidence="10 11" key="1">
    <citation type="submission" date="2017-11" db="EMBL/GenBank/DDBJ databases">
        <title>Draft Genome Sequence of Sporolactobacillus inulinus NBRC 111894 Isolated from Koso, a Japanese Sugar-Vegetable Fermented Beverage.</title>
        <authorList>
            <person name="Chiou T.Y."/>
            <person name="Oshima K."/>
            <person name="Suda W."/>
            <person name="Hattori M."/>
            <person name="Takahashi T."/>
        </authorList>
    </citation>
    <scope>NUCLEOTIDE SEQUENCE [LARGE SCALE GENOMIC DNA]</scope>
    <source>
        <strain evidence="10 11">NBRC111894</strain>
    </source>
</reference>
<evidence type="ECO:0000256" key="1">
    <source>
        <dbReference type="ARBA" id="ARBA00004651"/>
    </source>
</evidence>
<dbReference type="AlphaFoldDB" id="A0A4Y1ZJW9"/>
<dbReference type="InterPro" id="IPR003593">
    <property type="entry name" value="AAA+_ATPase"/>
</dbReference>
<dbReference type="PROSITE" id="PS50893">
    <property type="entry name" value="ABC_TRANSPORTER_2"/>
    <property type="match status" value="1"/>
</dbReference>
<dbReference type="SMART" id="SM00382">
    <property type="entry name" value="AAA"/>
    <property type="match status" value="1"/>
</dbReference>
<dbReference type="GO" id="GO:0042883">
    <property type="term" value="P:cysteine transport"/>
    <property type="evidence" value="ECO:0007669"/>
    <property type="project" value="InterPro"/>
</dbReference>
<evidence type="ECO:0000256" key="4">
    <source>
        <dbReference type="ARBA" id="ARBA00022840"/>
    </source>
</evidence>
<evidence type="ECO:0000259" key="9">
    <source>
        <dbReference type="PROSITE" id="PS50929"/>
    </source>
</evidence>
<feature type="transmembrane region" description="Helical" evidence="7">
    <location>
        <begin position="253"/>
        <end position="278"/>
    </location>
</feature>